<comment type="caution">
    <text evidence="5">The sequence shown here is derived from an EMBL/GenBank/DDBJ whole genome shotgun (WGS) entry which is preliminary data.</text>
</comment>
<dbReference type="Gene3D" id="3.40.50.300">
    <property type="entry name" value="P-loop containing nucleotide triphosphate hydrolases"/>
    <property type="match status" value="3"/>
</dbReference>
<gene>
    <name evidence="5" type="ORF">J43TS3_24140</name>
</gene>
<dbReference type="GO" id="GO:0005524">
    <property type="term" value="F:ATP binding"/>
    <property type="evidence" value="ECO:0007669"/>
    <property type="project" value="UniProtKB-KW"/>
</dbReference>
<evidence type="ECO:0000256" key="3">
    <source>
        <dbReference type="SAM" id="MobiDB-lite"/>
    </source>
</evidence>
<dbReference type="RefSeq" id="WP_306345314.1">
    <property type="nucleotide sequence ID" value="NZ_BORP01000004.1"/>
</dbReference>
<organism evidence="5 6">
    <name type="scientific">Ornithinibacillus bavariensis</name>
    <dbReference type="NCBI Taxonomy" id="545502"/>
    <lineage>
        <taxon>Bacteria</taxon>
        <taxon>Bacillati</taxon>
        <taxon>Bacillota</taxon>
        <taxon>Bacilli</taxon>
        <taxon>Bacillales</taxon>
        <taxon>Bacillaceae</taxon>
        <taxon>Ornithinibacillus</taxon>
    </lineage>
</organism>
<keyword evidence="1" id="KW-0547">Nucleotide-binding</keyword>
<feature type="domain" description="ABC transporter" evidence="4">
    <location>
        <begin position="6"/>
        <end position="197"/>
    </location>
</feature>
<dbReference type="InterPro" id="IPR003593">
    <property type="entry name" value="AAA+_ATPase"/>
</dbReference>
<evidence type="ECO:0000259" key="4">
    <source>
        <dbReference type="PROSITE" id="PS50893"/>
    </source>
</evidence>
<reference evidence="5" key="1">
    <citation type="submission" date="2021-03" db="EMBL/GenBank/DDBJ databases">
        <title>Antimicrobial resistance genes in bacteria isolated from Japanese honey, and their potential for conferring macrolide and lincosamide resistance in the American foulbrood pathogen Paenibacillus larvae.</title>
        <authorList>
            <person name="Okamoto M."/>
            <person name="Kumagai M."/>
            <person name="Kanamori H."/>
            <person name="Takamatsu D."/>
        </authorList>
    </citation>
    <scope>NUCLEOTIDE SEQUENCE</scope>
    <source>
        <strain evidence="5">J43TS3</strain>
    </source>
</reference>
<dbReference type="EMBL" id="BORP01000004">
    <property type="protein sequence ID" value="GIO27803.1"/>
    <property type="molecule type" value="Genomic_DNA"/>
</dbReference>
<evidence type="ECO:0000256" key="2">
    <source>
        <dbReference type="ARBA" id="ARBA00022840"/>
    </source>
</evidence>
<keyword evidence="6" id="KW-1185">Reference proteome</keyword>
<dbReference type="InterPro" id="IPR051309">
    <property type="entry name" value="ABCF_ATPase"/>
</dbReference>
<dbReference type="PANTHER" id="PTHR42855:SF2">
    <property type="entry name" value="DRUG RESISTANCE ABC TRANSPORTER,ATP-BINDING PROTEIN"/>
    <property type="match status" value="1"/>
</dbReference>
<keyword evidence="2" id="KW-0067">ATP-binding</keyword>
<dbReference type="InterPro" id="IPR027417">
    <property type="entry name" value="P-loop_NTPase"/>
</dbReference>
<dbReference type="GO" id="GO:0016887">
    <property type="term" value="F:ATP hydrolysis activity"/>
    <property type="evidence" value="ECO:0007669"/>
    <property type="project" value="InterPro"/>
</dbReference>
<dbReference type="AlphaFoldDB" id="A0A919XAE2"/>
<dbReference type="SUPFAM" id="SSF52540">
    <property type="entry name" value="P-loop containing nucleoside triphosphate hydrolases"/>
    <property type="match status" value="2"/>
</dbReference>
<dbReference type="Proteomes" id="UP000676917">
    <property type="component" value="Unassembled WGS sequence"/>
</dbReference>
<evidence type="ECO:0000256" key="1">
    <source>
        <dbReference type="ARBA" id="ARBA00022741"/>
    </source>
</evidence>
<dbReference type="PANTHER" id="PTHR42855">
    <property type="entry name" value="ABC TRANSPORTER ATP-BINDING SUBUNIT"/>
    <property type="match status" value="1"/>
</dbReference>
<name>A0A919XAE2_9BACI</name>
<feature type="region of interest" description="Disordered" evidence="3">
    <location>
        <begin position="222"/>
        <end position="252"/>
    </location>
</feature>
<sequence>MDNIVFLMEDVSLSFRDKEILNIDHLAVHQFNRIGIVGRNGVGKSTLLKLLAGTIQPNKGCVKRFVKHAYFSQLEIPNKLVESVDATLLSKLHISNLNKNYSGGEQTKLKLSHLFTGYHEALLIDEPTTHLDQEGITFLTEQLRNYYGAMVIVSHDRSLLDNLVTTIWEIADGTVKVYSGNYSSYASQKVKEKEQKIHEQKIYEKERSRLETAVQDKMVRAQKMMRTDKKTQKKEKPSRLGKTKSKGTSQKNMYRAAKSIANRIEKLHPVEPLRGEKRISFPLSKALELNNKYPIIAEKLSLSRGKKHLLNNVSFQFPLGKRIAITGPNGAGKSSLLQHIAKKRGWTYSISES</sequence>
<proteinExistence type="predicted"/>
<protein>
    <recommendedName>
        <fullName evidence="4">ABC transporter domain-containing protein</fullName>
    </recommendedName>
</protein>
<dbReference type="CDD" id="cd03221">
    <property type="entry name" value="ABCF_EF-3"/>
    <property type="match status" value="1"/>
</dbReference>
<feature type="compositionally biased region" description="Basic and acidic residues" evidence="3">
    <location>
        <begin position="225"/>
        <end position="238"/>
    </location>
</feature>
<dbReference type="InterPro" id="IPR003439">
    <property type="entry name" value="ABC_transporter-like_ATP-bd"/>
</dbReference>
<dbReference type="Pfam" id="PF00005">
    <property type="entry name" value="ABC_tran"/>
    <property type="match status" value="2"/>
</dbReference>
<evidence type="ECO:0000313" key="5">
    <source>
        <dbReference type="EMBL" id="GIO27803.1"/>
    </source>
</evidence>
<dbReference type="PROSITE" id="PS50893">
    <property type="entry name" value="ABC_TRANSPORTER_2"/>
    <property type="match status" value="1"/>
</dbReference>
<dbReference type="SMART" id="SM00382">
    <property type="entry name" value="AAA"/>
    <property type="match status" value="1"/>
</dbReference>
<accession>A0A919XAE2</accession>
<evidence type="ECO:0000313" key="6">
    <source>
        <dbReference type="Proteomes" id="UP000676917"/>
    </source>
</evidence>